<feature type="compositionally biased region" description="Low complexity" evidence="1">
    <location>
        <begin position="123"/>
        <end position="134"/>
    </location>
</feature>
<feature type="compositionally biased region" description="Basic and acidic residues" evidence="1">
    <location>
        <begin position="97"/>
        <end position="109"/>
    </location>
</feature>
<evidence type="ECO:0000313" key="3">
    <source>
        <dbReference type="Proteomes" id="UP000758603"/>
    </source>
</evidence>
<proteinExistence type="predicted"/>
<comment type="caution">
    <text evidence="2">The sequence shown here is derived from an EMBL/GenBank/DDBJ whole genome shotgun (WGS) entry which is preliminary data.</text>
</comment>
<name>A0A9P8UXD5_9PEZI</name>
<feature type="compositionally biased region" description="Polar residues" evidence="1">
    <location>
        <begin position="161"/>
        <end position="175"/>
    </location>
</feature>
<dbReference type="AlphaFoldDB" id="A0A9P8UXD5"/>
<evidence type="ECO:0000256" key="1">
    <source>
        <dbReference type="SAM" id="MobiDB-lite"/>
    </source>
</evidence>
<dbReference type="RefSeq" id="XP_045964049.1">
    <property type="nucleotide sequence ID" value="XM_046101376.1"/>
</dbReference>
<dbReference type="GeneID" id="70130268"/>
<feature type="region of interest" description="Disordered" evidence="1">
    <location>
        <begin position="1"/>
        <end position="22"/>
    </location>
</feature>
<protein>
    <submittedName>
        <fullName evidence="2">Uncharacterized protein</fullName>
    </submittedName>
</protein>
<feature type="region of interest" description="Disordered" evidence="1">
    <location>
        <begin position="123"/>
        <end position="198"/>
    </location>
</feature>
<evidence type="ECO:0000313" key="2">
    <source>
        <dbReference type="EMBL" id="KAH6659918.1"/>
    </source>
</evidence>
<organism evidence="2 3">
    <name type="scientific">Truncatella angustata</name>
    <dbReference type="NCBI Taxonomy" id="152316"/>
    <lineage>
        <taxon>Eukaryota</taxon>
        <taxon>Fungi</taxon>
        <taxon>Dikarya</taxon>
        <taxon>Ascomycota</taxon>
        <taxon>Pezizomycotina</taxon>
        <taxon>Sordariomycetes</taxon>
        <taxon>Xylariomycetidae</taxon>
        <taxon>Amphisphaeriales</taxon>
        <taxon>Sporocadaceae</taxon>
        <taxon>Truncatella</taxon>
    </lineage>
</organism>
<accession>A0A9P8UXD5</accession>
<dbReference type="Proteomes" id="UP000758603">
    <property type="component" value="Unassembled WGS sequence"/>
</dbReference>
<feature type="region of interest" description="Disordered" evidence="1">
    <location>
        <begin position="81"/>
        <end position="111"/>
    </location>
</feature>
<sequence>MEQQQQQRMPRRSQSHGTLRSNYARQLRPLHKPLSRVNENSALLSSTGALEGMLKTTTETGDIGLFSIKSVPGTAFGIAGRREPTGPTYPVHPSRQPMDKPQRRDDCKKLPVHQDTASDIISMYGSNSQSSVSSTQATLSEEPGHRSYSMTTVGSRHLSHNKSNATLQSQASSAPLQRPRSPFPYPTRLKRPGARPVSPAVTEAGIVDYSRMVEIDRISLVSDGEGAPARSF</sequence>
<dbReference type="OrthoDB" id="4156126at2759"/>
<keyword evidence="3" id="KW-1185">Reference proteome</keyword>
<reference evidence="2" key="1">
    <citation type="journal article" date="2021" name="Nat. Commun.">
        <title>Genetic determinants of endophytism in the Arabidopsis root mycobiome.</title>
        <authorList>
            <person name="Mesny F."/>
            <person name="Miyauchi S."/>
            <person name="Thiergart T."/>
            <person name="Pickel B."/>
            <person name="Atanasova L."/>
            <person name="Karlsson M."/>
            <person name="Huettel B."/>
            <person name="Barry K.W."/>
            <person name="Haridas S."/>
            <person name="Chen C."/>
            <person name="Bauer D."/>
            <person name="Andreopoulos W."/>
            <person name="Pangilinan J."/>
            <person name="LaButti K."/>
            <person name="Riley R."/>
            <person name="Lipzen A."/>
            <person name="Clum A."/>
            <person name="Drula E."/>
            <person name="Henrissat B."/>
            <person name="Kohler A."/>
            <person name="Grigoriev I.V."/>
            <person name="Martin F.M."/>
            <person name="Hacquard S."/>
        </authorList>
    </citation>
    <scope>NUCLEOTIDE SEQUENCE</scope>
    <source>
        <strain evidence="2">MPI-SDFR-AT-0073</strain>
    </source>
</reference>
<dbReference type="EMBL" id="JAGPXC010000001">
    <property type="protein sequence ID" value="KAH6659918.1"/>
    <property type="molecule type" value="Genomic_DNA"/>
</dbReference>
<gene>
    <name evidence="2" type="ORF">BKA67DRAFT_546209</name>
</gene>